<proteinExistence type="predicted"/>
<reference evidence="2" key="1">
    <citation type="submission" date="2021-12" db="EMBL/GenBank/DDBJ databases">
        <title>Discovery of the Pendulisporaceae a myxobacterial family with distinct sporulation behavior and unique specialized metabolism.</title>
        <authorList>
            <person name="Garcia R."/>
            <person name="Popoff A."/>
            <person name="Bader C.D."/>
            <person name="Loehr J."/>
            <person name="Walesch S."/>
            <person name="Walt C."/>
            <person name="Boldt J."/>
            <person name="Bunk B."/>
            <person name="Haeckl F.J.F.P.J."/>
            <person name="Gunesch A.P."/>
            <person name="Birkelbach J."/>
            <person name="Nuebel U."/>
            <person name="Pietschmann T."/>
            <person name="Bach T."/>
            <person name="Mueller R."/>
        </authorList>
    </citation>
    <scope>NUCLEOTIDE SEQUENCE</scope>
    <source>
        <strain evidence="2">MSr11367</strain>
    </source>
</reference>
<dbReference type="EMBL" id="CP089983">
    <property type="protein sequence ID" value="WXB08549.1"/>
    <property type="molecule type" value="Genomic_DNA"/>
</dbReference>
<feature type="compositionally biased region" description="Low complexity" evidence="1">
    <location>
        <begin position="227"/>
        <end position="243"/>
    </location>
</feature>
<organism evidence="2 3">
    <name type="scientific">Pendulispora rubella</name>
    <dbReference type="NCBI Taxonomy" id="2741070"/>
    <lineage>
        <taxon>Bacteria</taxon>
        <taxon>Pseudomonadati</taxon>
        <taxon>Myxococcota</taxon>
        <taxon>Myxococcia</taxon>
        <taxon>Myxococcales</taxon>
        <taxon>Sorangiineae</taxon>
        <taxon>Pendulisporaceae</taxon>
        <taxon>Pendulispora</taxon>
    </lineage>
</organism>
<sequence length="255" mass="27134">MKLRACLLCLVSLFLVLLLALLPGCVARPRMCVASSECGARQSCVVGRCQDSAGVPLIQKKEVRRLVLDPVAIGYVERGRGATDGALPPIFTLGRSAGGDSRLYLRFAVPPAVAKDTAILEAYVLLDRSLAVQPDPTPLVLHAARVVSPWDPRSISWQFQPRFEDASSGGSPATRVVPAARRVVRVDVRDIVQRWRSRDGRDQGIVIMADNSTEVGMAFALASAGSAAGSAAGNPDADPASAPRLELYLAPEPAR</sequence>
<gene>
    <name evidence="2" type="ORF">LVJ94_15040</name>
</gene>
<name>A0ABZ2LG61_9BACT</name>
<accession>A0ABZ2LG61</accession>
<dbReference type="Proteomes" id="UP001374803">
    <property type="component" value="Chromosome"/>
</dbReference>
<feature type="region of interest" description="Disordered" evidence="1">
    <location>
        <begin position="227"/>
        <end position="255"/>
    </location>
</feature>
<evidence type="ECO:0000313" key="3">
    <source>
        <dbReference type="Proteomes" id="UP001374803"/>
    </source>
</evidence>
<protein>
    <submittedName>
        <fullName evidence="2">DNRLRE domain-containing protein</fullName>
    </submittedName>
</protein>
<evidence type="ECO:0000256" key="1">
    <source>
        <dbReference type="SAM" id="MobiDB-lite"/>
    </source>
</evidence>
<evidence type="ECO:0000313" key="2">
    <source>
        <dbReference type="EMBL" id="WXB08549.1"/>
    </source>
</evidence>
<keyword evidence="3" id="KW-1185">Reference proteome</keyword>
<dbReference type="RefSeq" id="WP_394838220.1">
    <property type="nucleotide sequence ID" value="NZ_CP089983.1"/>
</dbReference>
<dbReference type="NCBIfam" id="NF033679">
    <property type="entry name" value="DNRLRE_dom"/>
    <property type="match status" value="1"/>
</dbReference>